<reference evidence="1 2" key="1">
    <citation type="submission" date="2019-10" db="EMBL/GenBank/DDBJ databases">
        <authorList>
            <consortium name="Melissa Lawson"/>
            <person name="O'neill I."/>
        </authorList>
    </citation>
    <scope>NUCLEOTIDE SEQUENCE [LARGE SCALE GENOMIC DNA]</scope>
    <source>
        <strain evidence="1">LH_658</strain>
    </source>
</reference>
<evidence type="ECO:0000313" key="2">
    <source>
        <dbReference type="Proteomes" id="UP000494211"/>
    </source>
</evidence>
<dbReference type="EMBL" id="CABWJV010000001">
    <property type="protein sequence ID" value="VWQ13440.1"/>
    <property type="molecule type" value="Genomic_DNA"/>
</dbReference>
<name>A0ABY6Y964_BIFPS</name>
<protein>
    <recommendedName>
        <fullName evidence="3">Terminase</fullName>
    </recommendedName>
</protein>
<keyword evidence="2" id="KW-1185">Reference proteome</keyword>
<feature type="non-terminal residue" evidence="1">
    <location>
        <position position="1"/>
    </location>
</feature>
<evidence type="ECO:0000313" key="1">
    <source>
        <dbReference type="EMBL" id="VWQ13440.1"/>
    </source>
</evidence>
<sequence>VVIDAQSPAMVLLSELKSRGMKVMVNTINGMGQACGCVLDMLTAGTLKHLSDADQPQLATAVANATTRPIGKSSAFGWNKTGSDIDISPLIACTMALQGAWTTRRNPNRWQHVMH</sequence>
<dbReference type="Proteomes" id="UP000494211">
    <property type="component" value="Unassembled WGS sequence"/>
</dbReference>
<proteinExistence type="predicted"/>
<accession>A0ABY6Y964</accession>
<evidence type="ECO:0008006" key="3">
    <source>
        <dbReference type="Google" id="ProtNLM"/>
    </source>
</evidence>
<organism evidence="1 2">
    <name type="scientific">Bifidobacterium pseudocatenulatum</name>
    <dbReference type="NCBI Taxonomy" id="28026"/>
    <lineage>
        <taxon>Bacteria</taxon>
        <taxon>Bacillati</taxon>
        <taxon>Actinomycetota</taxon>
        <taxon>Actinomycetes</taxon>
        <taxon>Bifidobacteriales</taxon>
        <taxon>Bifidobacteriaceae</taxon>
        <taxon>Bifidobacterium</taxon>
    </lineage>
</organism>
<gene>
    <name evidence="1" type="ORF">BIFLH658_00338</name>
</gene>
<comment type="caution">
    <text evidence="1">The sequence shown here is derived from an EMBL/GenBank/DDBJ whole genome shotgun (WGS) entry which is preliminary data.</text>
</comment>